<keyword evidence="5" id="KW-1185">Reference proteome</keyword>
<gene>
    <name evidence="4" type="ORF">LY79DRAFT_521007</name>
</gene>
<sequence>MEAVRILNGLVIPAEIVDMLAKAGWDAEKCCNPKLTREERKLGAGSAGLKRSIEDENEFSSQSKKQKTAAAVFQKKPSKARNSPEIPVPPDRNFRDSSSQITEVIVKTEGELPKPTIPRPATSFHVYDAPGEKAGRNGLGNYFHRESIEIDTNAATINKSQPVDIIKLPLVAKPPNPMSPSPRGVHEIDTLSSISSRRRKHTSRRELKRAIDNVNNSLAVISAGDSIKLQQAARVRKLSENLEDHSDQLQKHTEQLQRQDSVLAQIRHDNQVLRECLQEALLPLSQAVNALRKSSKGDKRALKSAKKRAEKGLKDFKSATKNTEVLKQSFEHLRHVIGAAEGRHCGKNDTSGQGN</sequence>
<feature type="region of interest" description="Disordered" evidence="2">
    <location>
        <begin position="38"/>
        <end position="96"/>
    </location>
</feature>
<evidence type="ECO:0000313" key="5">
    <source>
        <dbReference type="Proteomes" id="UP001230504"/>
    </source>
</evidence>
<feature type="coiled-coil region" evidence="1">
    <location>
        <begin position="235"/>
        <end position="262"/>
    </location>
</feature>
<dbReference type="RefSeq" id="XP_060411395.1">
    <property type="nucleotide sequence ID" value="XM_060555300.1"/>
</dbReference>
<feature type="domain" description="LysM" evidence="3">
    <location>
        <begin position="181"/>
        <end position="229"/>
    </location>
</feature>
<name>A0AAD8V1W2_9PEZI</name>
<dbReference type="EMBL" id="JAHLJV010000056">
    <property type="protein sequence ID" value="KAK1580341.1"/>
    <property type="molecule type" value="Genomic_DNA"/>
</dbReference>
<dbReference type="Proteomes" id="UP001230504">
    <property type="component" value="Unassembled WGS sequence"/>
</dbReference>
<accession>A0AAD8V1W2</accession>
<reference evidence="4" key="1">
    <citation type="submission" date="2021-06" db="EMBL/GenBank/DDBJ databases">
        <title>Comparative genomics, transcriptomics and evolutionary studies reveal genomic signatures of adaptation to plant cell wall in hemibiotrophic fungi.</title>
        <authorList>
            <consortium name="DOE Joint Genome Institute"/>
            <person name="Baroncelli R."/>
            <person name="Diaz J.F."/>
            <person name="Benocci T."/>
            <person name="Peng M."/>
            <person name="Battaglia E."/>
            <person name="Haridas S."/>
            <person name="Andreopoulos W."/>
            <person name="Labutti K."/>
            <person name="Pangilinan J."/>
            <person name="Floch G.L."/>
            <person name="Makela M.R."/>
            <person name="Henrissat B."/>
            <person name="Grigoriev I.V."/>
            <person name="Crouch J.A."/>
            <person name="De Vries R.P."/>
            <person name="Sukno S.A."/>
            <person name="Thon M.R."/>
        </authorList>
    </citation>
    <scope>NUCLEOTIDE SEQUENCE</scope>
    <source>
        <strain evidence="4">CBS 125086</strain>
    </source>
</reference>
<keyword evidence="1" id="KW-0175">Coiled coil</keyword>
<dbReference type="PROSITE" id="PS51782">
    <property type="entry name" value="LYSM"/>
    <property type="match status" value="1"/>
</dbReference>
<dbReference type="GeneID" id="85439540"/>
<evidence type="ECO:0000256" key="2">
    <source>
        <dbReference type="SAM" id="MobiDB-lite"/>
    </source>
</evidence>
<evidence type="ECO:0000313" key="4">
    <source>
        <dbReference type="EMBL" id="KAK1580341.1"/>
    </source>
</evidence>
<protein>
    <recommendedName>
        <fullName evidence="3">LysM domain-containing protein</fullName>
    </recommendedName>
</protein>
<dbReference type="InterPro" id="IPR018392">
    <property type="entry name" value="LysM"/>
</dbReference>
<dbReference type="AlphaFoldDB" id="A0AAD8V1W2"/>
<evidence type="ECO:0000256" key="1">
    <source>
        <dbReference type="SAM" id="Coils"/>
    </source>
</evidence>
<proteinExistence type="predicted"/>
<feature type="region of interest" description="Disordered" evidence="2">
    <location>
        <begin position="176"/>
        <end position="205"/>
    </location>
</feature>
<evidence type="ECO:0000259" key="3">
    <source>
        <dbReference type="PROSITE" id="PS51782"/>
    </source>
</evidence>
<comment type="caution">
    <text evidence="4">The sequence shown here is derived from an EMBL/GenBank/DDBJ whole genome shotgun (WGS) entry which is preliminary data.</text>
</comment>
<organism evidence="4 5">
    <name type="scientific">Colletotrichum navitas</name>
    <dbReference type="NCBI Taxonomy" id="681940"/>
    <lineage>
        <taxon>Eukaryota</taxon>
        <taxon>Fungi</taxon>
        <taxon>Dikarya</taxon>
        <taxon>Ascomycota</taxon>
        <taxon>Pezizomycotina</taxon>
        <taxon>Sordariomycetes</taxon>
        <taxon>Hypocreomycetidae</taxon>
        <taxon>Glomerellales</taxon>
        <taxon>Glomerellaceae</taxon>
        <taxon>Colletotrichum</taxon>
        <taxon>Colletotrichum graminicola species complex</taxon>
    </lineage>
</organism>